<evidence type="ECO:0000256" key="3">
    <source>
        <dbReference type="ARBA" id="ARBA00022723"/>
    </source>
</evidence>
<dbReference type="PANTHER" id="PTHR33146:SF26">
    <property type="entry name" value="ENDONUCLEASE 4"/>
    <property type="match status" value="1"/>
</dbReference>
<evidence type="ECO:0000313" key="9">
    <source>
        <dbReference type="EMBL" id="KAF2758085.1"/>
    </source>
</evidence>
<protein>
    <submittedName>
        <fullName evidence="9">S1/P1 nuclease-like protein</fullName>
    </submittedName>
</protein>
<dbReference type="PANTHER" id="PTHR33146">
    <property type="entry name" value="ENDONUCLEASE 4"/>
    <property type="match status" value="1"/>
</dbReference>
<accession>A0A6A6W6B3</accession>
<dbReference type="RefSeq" id="XP_033600536.1">
    <property type="nucleotide sequence ID" value="XM_033741863.1"/>
</dbReference>
<dbReference type="AlphaFoldDB" id="A0A6A6W6B3"/>
<dbReference type="GO" id="GO:0016788">
    <property type="term" value="F:hydrolase activity, acting on ester bonds"/>
    <property type="evidence" value="ECO:0007669"/>
    <property type="project" value="InterPro"/>
</dbReference>
<organism evidence="9 10">
    <name type="scientific">Pseudovirgaria hyperparasitica</name>
    <dbReference type="NCBI Taxonomy" id="470096"/>
    <lineage>
        <taxon>Eukaryota</taxon>
        <taxon>Fungi</taxon>
        <taxon>Dikarya</taxon>
        <taxon>Ascomycota</taxon>
        <taxon>Pezizomycotina</taxon>
        <taxon>Dothideomycetes</taxon>
        <taxon>Dothideomycetes incertae sedis</taxon>
        <taxon>Acrospermales</taxon>
        <taxon>Acrospermaceae</taxon>
        <taxon>Pseudovirgaria</taxon>
    </lineage>
</organism>
<keyword evidence="7" id="KW-0325">Glycoprotein</keyword>
<proteinExistence type="inferred from homology"/>
<keyword evidence="6" id="KW-1015">Disulfide bond</keyword>
<dbReference type="GO" id="GO:0004519">
    <property type="term" value="F:endonuclease activity"/>
    <property type="evidence" value="ECO:0007669"/>
    <property type="project" value="UniProtKB-KW"/>
</dbReference>
<keyword evidence="2" id="KW-0540">Nuclease</keyword>
<keyword evidence="10" id="KW-1185">Reference proteome</keyword>
<dbReference type="InterPro" id="IPR008947">
    <property type="entry name" value="PLipase_C/P1_nuclease_dom_sf"/>
</dbReference>
<dbReference type="GO" id="GO:0046872">
    <property type="term" value="F:metal ion binding"/>
    <property type="evidence" value="ECO:0007669"/>
    <property type="project" value="UniProtKB-KW"/>
</dbReference>
<evidence type="ECO:0000256" key="7">
    <source>
        <dbReference type="ARBA" id="ARBA00023180"/>
    </source>
</evidence>
<dbReference type="InterPro" id="IPR003154">
    <property type="entry name" value="S1/P1nuclease"/>
</dbReference>
<feature type="chain" id="PRO_5025337919" evidence="8">
    <location>
        <begin position="21"/>
        <end position="287"/>
    </location>
</feature>
<dbReference type="GO" id="GO:0003676">
    <property type="term" value="F:nucleic acid binding"/>
    <property type="evidence" value="ECO:0007669"/>
    <property type="project" value="InterPro"/>
</dbReference>
<feature type="signal peptide" evidence="8">
    <location>
        <begin position="1"/>
        <end position="20"/>
    </location>
</feature>
<evidence type="ECO:0000256" key="4">
    <source>
        <dbReference type="ARBA" id="ARBA00022759"/>
    </source>
</evidence>
<gene>
    <name evidence="9" type="ORF">EJ05DRAFT_439241</name>
</gene>
<dbReference type="Proteomes" id="UP000799437">
    <property type="component" value="Unassembled WGS sequence"/>
</dbReference>
<evidence type="ECO:0000256" key="6">
    <source>
        <dbReference type="ARBA" id="ARBA00023157"/>
    </source>
</evidence>
<comment type="similarity">
    <text evidence="1">Belongs to the nuclease type I family.</text>
</comment>
<sequence length="287" mass="30316">MASLGLIALLGFTSIRSVAAWGAFGHEAVAYIAQDFVSSATATFVQNILSDTSTRYMANVATWADSYRSTTAGKWSAPLHFMDAMDSPPGSCGVNFARDCPAEGCVVSALTNFTNQLMSSSTSAAAKLDAMKFVIHFVGDMHQPLHVENLDVGGNSIAVTYNSASTNLHSVWDSSLIQEYAGGSSLTVARTFATSTTDAIKAGTWSTTSWLSGTDINDPEATGMKWAGEANGYVCTDVIPDGVAAVQGVDLSGDYYDDHIHAPRIQIARAGYRLAAWLNLIATGKTT</sequence>
<dbReference type="EMBL" id="ML996572">
    <property type="protein sequence ID" value="KAF2758085.1"/>
    <property type="molecule type" value="Genomic_DNA"/>
</dbReference>
<evidence type="ECO:0000313" key="10">
    <source>
        <dbReference type="Proteomes" id="UP000799437"/>
    </source>
</evidence>
<keyword evidence="3" id="KW-0479">Metal-binding</keyword>
<reference evidence="9" key="1">
    <citation type="journal article" date="2020" name="Stud. Mycol.">
        <title>101 Dothideomycetes genomes: a test case for predicting lifestyles and emergence of pathogens.</title>
        <authorList>
            <person name="Haridas S."/>
            <person name="Albert R."/>
            <person name="Binder M."/>
            <person name="Bloem J."/>
            <person name="Labutti K."/>
            <person name="Salamov A."/>
            <person name="Andreopoulos B."/>
            <person name="Baker S."/>
            <person name="Barry K."/>
            <person name="Bills G."/>
            <person name="Bluhm B."/>
            <person name="Cannon C."/>
            <person name="Castanera R."/>
            <person name="Culley D."/>
            <person name="Daum C."/>
            <person name="Ezra D."/>
            <person name="Gonzalez J."/>
            <person name="Henrissat B."/>
            <person name="Kuo A."/>
            <person name="Liang C."/>
            <person name="Lipzen A."/>
            <person name="Lutzoni F."/>
            <person name="Magnuson J."/>
            <person name="Mondo S."/>
            <person name="Nolan M."/>
            <person name="Ohm R."/>
            <person name="Pangilinan J."/>
            <person name="Park H.-J."/>
            <person name="Ramirez L."/>
            <person name="Alfaro M."/>
            <person name="Sun H."/>
            <person name="Tritt A."/>
            <person name="Yoshinaga Y."/>
            <person name="Zwiers L.-H."/>
            <person name="Turgeon B."/>
            <person name="Goodwin S."/>
            <person name="Spatafora J."/>
            <person name="Crous P."/>
            <person name="Grigoriev I."/>
        </authorList>
    </citation>
    <scope>NUCLEOTIDE SEQUENCE</scope>
    <source>
        <strain evidence="9">CBS 121739</strain>
    </source>
</reference>
<dbReference type="Gene3D" id="1.10.575.10">
    <property type="entry name" value="P1 Nuclease"/>
    <property type="match status" value="1"/>
</dbReference>
<evidence type="ECO:0000256" key="8">
    <source>
        <dbReference type="SAM" id="SignalP"/>
    </source>
</evidence>
<evidence type="ECO:0000256" key="5">
    <source>
        <dbReference type="ARBA" id="ARBA00022801"/>
    </source>
</evidence>
<evidence type="ECO:0000256" key="2">
    <source>
        <dbReference type="ARBA" id="ARBA00022722"/>
    </source>
</evidence>
<dbReference type="SUPFAM" id="SSF48537">
    <property type="entry name" value="Phospholipase C/P1 nuclease"/>
    <property type="match status" value="1"/>
</dbReference>
<dbReference type="GO" id="GO:0006308">
    <property type="term" value="P:DNA catabolic process"/>
    <property type="evidence" value="ECO:0007669"/>
    <property type="project" value="InterPro"/>
</dbReference>
<dbReference type="OrthoDB" id="441446at2759"/>
<keyword evidence="5" id="KW-0378">Hydrolase</keyword>
<dbReference type="Pfam" id="PF02265">
    <property type="entry name" value="S1-P1_nuclease"/>
    <property type="match status" value="1"/>
</dbReference>
<name>A0A6A6W6B3_9PEZI</name>
<dbReference type="GeneID" id="54482917"/>
<keyword evidence="8" id="KW-0732">Signal</keyword>
<evidence type="ECO:0000256" key="1">
    <source>
        <dbReference type="ARBA" id="ARBA00009547"/>
    </source>
</evidence>
<dbReference type="CDD" id="cd11010">
    <property type="entry name" value="S1-P1_nuclease"/>
    <property type="match status" value="1"/>
</dbReference>
<keyword evidence="4" id="KW-0255">Endonuclease</keyword>